<proteinExistence type="predicted"/>
<accession>A0A1J5PHL0</accession>
<gene>
    <name evidence="1" type="ORF">GALL_554200</name>
</gene>
<evidence type="ECO:0000313" key="1">
    <source>
        <dbReference type="EMBL" id="OIQ63045.1"/>
    </source>
</evidence>
<comment type="caution">
    <text evidence="1">The sequence shown here is derived from an EMBL/GenBank/DDBJ whole genome shotgun (WGS) entry which is preliminary data.</text>
</comment>
<sequence length="107" mass="12255">MYVLVVGFIDLGNVKQAETTTCFCKITKQGIIVRKIIIPQVEDNGFCRLKLFYMGRNTIVSQVEIIDTRTDPCALFFAAPHKLLTIKYTKFITNQSYLFLFTIVVHS</sequence>
<dbReference type="EMBL" id="MLJW01009361">
    <property type="protein sequence ID" value="OIQ63045.1"/>
    <property type="molecule type" value="Genomic_DNA"/>
</dbReference>
<protein>
    <submittedName>
        <fullName evidence="1">Uncharacterized protein</fullName>
    </submittedName>
</protein>
<reference evidence="1" key="1">
    <citation type="submission" date="2016-10" db="EMBL/GenBank/DDBJ databases">
        <title>Sequence of Gallionella enrichment culture.</title>
        <authorList>
            <person name="Poehlein A."/>
            <person name="Muehling M."/>
            <person name="Daniel R."/>
        </authorList>
    </citation>
    <scope>NUCLEOTIDE SEQUENCE</scope>
</reference>
<name>A0A1J5PHL0_9ZZZZ</name>
<organism evidence="1">
    <name type="scientific">mine drainage metagenome</name>
    <dbReference type="NCBI Taxonomy" id="410659"/>
    <lineage>
        <taxon>unclassified sequences</taxon>
        <taxon>metagenomes</taxon>
        <taxon>ecological metagenomes</taxon>
    </lineage>
</organism>
<dbReference type="AlphaFoldDB" id="A0A1J5PHL0"/>